<proteinExistence type="inferred from homology"/>
<dbReference type="PANTHER" id="PTHR12391">
    <property type="entry name" value="ARP2/3 COMPLEX 21 KD SUBUNIT"/>
    <property type="match status" value="1"/>
</dbReference>
<keyword evidence="5 6" id="KW-0206">Cytoskeleton</keyword>
<reference evidence="7 9" key="1">
    <citation type="submission" date="2015-02" db="EMBL/GenBank/DDBJ databases">
        <authorList>
            <person name="Chooi Y.-H."/>
        </authorList>
    </citation>
    <scope>NUCLEOTIDE SEQUENCE [LARGE SCALE GENOMIC DNA]</scope>
    <source>
        <strain evidence="7">E3</strain>
    </source>
</reference>
<dbReference type="Proteomes" id="UP000039324">
    <property type="component" value="Unassembled WGS sequence"/>
</dbReference>
<dbReference type="EMBL" id="OVEO01000013">
    <property type="protein sequence ID" value="SPQ99912.1"/>
    <property type="molecule type" value="Genomic_DNA"/>
</dbReference>
<evidence type="ECO:0000313" key="8">
    <source>
        <dbReference type="EMBL" id="SPQ99912.1"/>
    </source>
</evidence>
<comment type="similarity">
    <text evidence="2 6">Belongs to the ARPC3 family.</text>
</comment>
<comment type="subunit">
    <text evidence="6">Component of the Arp2/3 complex.</text>
</comment>
<keyword evidence="9" id="KW-1185">Reference proteome</keyword>
<dbReference type="Pfam" id="PF04062">
    <property type="entry name" value="P21-Arc"/>
    <property type="match status" value="1"/>
</dbReference>
<dbReference type="SUPFAM" id="SSF69060">
    <property type="entry name" value="Arp2/3 complex 21 kDa subunit ARPC3"/>
    <property type="match status" value="1"/>
</dbReference>
<dbReference type="GO" id="GO:0030833">
    <property type="term" value="P:regulation of actin filament polymerization"/>
    <property type="evidence" value="ECO:0007669"/>
    <property type="project" value="InterPro"/>
</dbReference>
<dbReference type="OrthoDB" id="200404at2759"/>
<accession>A0A0G4J4W5</accession>
<dbReference type="Gene3D" id="1.10.1760.10">
    <property type="entry name" value="Actin-related protein 2/3 complex subunit 3"/>
    <property type="match status" value="1"/>
</dbReference>
<evidence type="ECO:0000256" key="1">
    <source>
        <dbReference type="ARBA" id="ARBA00004245"/>
    </source>
</evidence>
<evidence type="ECO:0000256" key="4">
    <source>
        <dbReference type="ARBA" id="ARBA00023203"/>
    </source>
</evidence>
<geneLocation type="mitochondrion" evidence="8"/>
<keyword evidence="3 6" id="KW-0963">Cytoplasm</keyword>
<evidence type="ECO:0000313" key="9">
    <source>
        <dbReference type="Proteomes" id="UP000039324"/>
    </source>
</evidence>
<comment type="function">
    <text evidence="6">Functions as component of the Arp2/3 complex which is involved in regulation of actin polymerization and together with an activating nucleation-promoting factor (NPF) mediates the formation of branched actin networks.</text>
</comment>
<dbReference type="AlphaFoldDB" id="A0A0G4J4W5"/>
<reference evidence="8 10" key="2">
    <citation type="submission" date="2018-03" db="EMBL/GenBank/DDBJ databases">
        <authorList>
            <person name="Fogelqvist J."/>
        </authorList>
    </citation>
    <scope>NUCLEOTIDE SEQUENCE [LARGE SCALE GENOMIC DNA]</scope>
</reference>
<organism evidence="7 9">
    <name type="scientific">Plasmodiophora brassicae</name>
    <name type="common">Clubroot disease agent</name>
    <dbReference type="NCBI Taxonomy" id="37360"/>
    <lineage>
        <taxon>Eukaryota</taxon>
        <taxon>Sar</taxon>
        <taxon>Rhizaria</taxon>
        <taxon>Endomyxa</taxon>
        <taxon>Phytomyxea</taxon>
        <taxon>Plasmodiophorida</taxon>
        <taxon>Plasmodiophoridae</taxon>
        <taxon>Plasmodiophora</taxon>
    </lineage>
</organism>
<dbReference type="InterPro" id="IPR007204">
    <property type="entry name" value="ARPC3"/>
</dbReference>
<dbReference type="OMA" id="TPSKWWL"/>
<evidence type="ECO:0000256" key="3">
    <source>
        <dbReference type="ARBA" id="ARBA00022490"/>
    </source>
</evidence>
<sequence length="174" mass="19528">MPVYHSTLTNEQAPTVCGASILPLKTMIRGPAPSAGADDVDIIDEAINFFRANVLFRSFEVDGGADRVLVYLTVYIGECLRQLSRFSDKASGSKHLFTFSKAEFSIPGEPGFTLGGFFTHPANRAEADTFRAYFRQLREECAQRILERVYDSNGQANKFWMAFSKRQFMNMKAC</sequence>
<protein>
    <recommendedName>
        <fullName evidence="6">Actin-related protein 2/3 complex subunit 3</fullName>
    </recommendedName>
</protein>
<evidence type="ECO:0000313" key="7">
    <source>
        <dbReference type="EMBL" id="CEP02429.1"/>
    </source>
</evidence>
<evidence type="ECO:0000313" key="10">
    <source>
        <dbReference type="Proteomes" id="UP000290189"/>
    </source>
</evidence>
<dbReference type="GO" id="GO:0005885">
    <property type="term" value="C:Arp2/3 protein complex"/>
    <property type="evidence" value="ECO:0007669"/>
    <property type="project" value="UniProtKB-UniRule"/>
</dbReference>
<keyword evidence="4 6" id="KW-0009">Actin-binding</keyword>
<evidence type="ECO:0000256" key="2">
    <source>
        <dbReference type="ARBA" id="ARBA00010856"/>
    </source>
</evidence>
<evidence type="ECO:0000256" key="5">
    <source>
        <dbReference type="ARBA" id="ARBA00023212"/>
    </source>
</evidence>
<dbReference type="InterPro" id="IPR036753">
    <property type="entry name" value="ARPC3_sf"/>
</dbReference>
<dbReference type="STRING" id="37360.A0A0G4J4W5"/>
<gene>
    <name evidence="7" type="ORF">PBRA_009013</name>
    <name evidence="8" type="ORF">PLBR_LOCUS7127</name>
</gene>
<dbReference type="PIRSF" id="PIRSF016315">
    <property type="entry name" value="ARP2/3_P21-Arc"/>
    <property type="match status" value="1"/>
</dbReference>
<name>A0A0G4J4W5_PLABS</name>
<dbReference type="GO" id="GO:0034314">
    <property type="term" value="P:Arp2/3 complex-mediated actin nucleation"/>
    <property type="evidence" value="ECO:0007669"/>
    <property type="project" value="UniProtKB-UniRule"/>
</dbReference>
<dbReference type="GO" id="GO:0003779">
    <property type="term" value="F:actin binding"/>
    <property type="evidence" value="ECO:0007669"/>
    <property type="project" value="UniProtKB-KW"/>
</dbReference>
<dbReference type="Proteomes" id="UP000290189">
    <property type="component" value="Unassembled WGS sequence"/>
</dbReference>
<keyword evidence="8" id="KW-0496">Mitochondrion</keyword>
<comment type="subcellular location">
    <subcellularLocation>
        <location evidence="1 6">Cytoplasm</location>
        <location evidence="1 6">Cytoskeleton</location>
    </subcellularLocation>
</comment>
<evidence type="ECO:0000256" key="6">
    <source>
        <dbReference type="PIRNR" id="PIRNR016315"/>
    </source>
</evidence>
<dbReference type="EMBL" id="CDSF01000127">
    <property type="protein sequence ID" value="CEP02429.1"/>
    <property type="molecule type" value="Genomic_DNA"/>
</dbReference>